<gene>
    <name evidence="2" type="ORF">I7I51_02002</name>
</gene>
<dbReference type="AlphaFoldDB" id="A0A8A1MLH3"/>
<dbReference type="VEuPathDB" id="FungiDB:I7I51_02002"/>
<feature type="region of interest" description="Disordered" evidence="1">
    <location>
        <begin position="1"/>
        <end position="107"/>
    </location>
</feature>
<feature type="compositionally biased region" description="Basic and acidic residues" evidence="1">
    <location>
        <begin position="39"/>
        <end position="67"/>
    </location>
</feature>
<sequence>MPQGPSSNGGDQNQSDWTGGRWRRGSGSGIPHRSRGRGGGRDGRGREEKEKKWMKGGKGNKDAEVRVRGRKSGQLYIAVRDDVGESKGPPGRHHARTGRRQARIGPR</sequence>
<accession>A0A8A1MLH3</accession>
<evidence type="ECO:0000313" key="3">
    <source>
        <dbReference type="Proteomes" id="UP000663671"/>
    </source>
</evidence>
<protein>
    <submittedName>
        <fullName evidence="2">Uncharacterized protein</fullName>
    </submittedName>
</protein>
<name>A0A8A1MLH3_AJECA</name>
<feature type="compositionally biased region" description="Basic residues" evidence="1">
    <location>
        <begin position="90"/>
        <end position="107"/>
    </location>
</feature>
<organism evidence="2 3">
    <name type="scientific">Ajellomyces capsulatus</name>
    <name type="common">Darling's disease fungus</name>
    <name type="synonym">Histoplasma capsulatum</name>
    <dbReference type="NCBI Taxonomy" id="5037"/>
    <lineage>
        <taxon>Eukaryota</taxon>
        <taxon>Fungi</taxon>
        <taxon>Dikarya</taxon>
        <taxon>Ascomycota</taxon>
        <taxon>Pezizomycotina</taxon>
        <taxon>Eurotiomycetes</taxon>
        <taxon>Eurotiomycetidae</taxon>
        <taxon>Onygenales</taxon>
        <taxon>Ajellomycetaceae</taxon>
        <taxon>Histoplasma</taxon>
    </lineage>
</organism>
<reference evidence="2" key="1">
    <citation type="submission" date="2021-01" db="EMBL/GenBank/DDBJ databases">
        <title>Chromosome-level genome assembly of a human fungal pathogen reveals clustering of transcriptionally co-regulated genes.</title>
        <authorList>
            <person name="Voorhies M."/>
            <person name="Cohen S."/>
            <person name="Shea T.P."/>
            <person name="Petrus S."/>
            <person name="Munoz J.F."/>
            <person name="Poplawski S."/>
            <person name="Goldman W.E."/>
            <person name="Michael T."/>
            <person name="Cuomo C.A."/>
            <person name="Sil A."/>
            <person name="Beyhan S."/>
        </authorList>
    </citation>
    <scope>NUCLEOTIDE SEQUENCE</scope>
    <source>
        <strain evidence="2">WU24</strain>
    </source>
</reference>
<evidence type="ECO:0000313" key="2">
    <source>
        <dbReference type="EMBL" id="QSS64927.1"/>
    </source>
</evidence>
<dbReference type="Proteomes" id="UP000663671">
    <property type="component" value="Chromosome 1"/>
</dbReference>
<evidence type="ECO:0000256" key="1">
    <source>
        <dbReference type="SAM" id="MobiDB-lite"/>
    </source>
</evidence>
<proteinExistence type="predicted"/>
<dbReference type="EMBL" id="CP069114">
    <property type="protein sequence ID" value="QSS64927.1"/>
    <property type="molecule type" value="Genomic_DNA"/>
</dbReference>
<feature type="compositionally biased region" description="Polar residues" evidence="1">
    <location>
        <begin position="1"/>
        <end position="17"/>
    </location>
</feature>